<name>A0A6V7NFD7_ANACO</name>
<feature type="compositionally biased region" description="Basic residues" evidence="1">
    <location>
        <begin position="84"/>
        <end position="99"/>
    </location>
</feature>
<evidence type="ECO:0000313" key="3">
    <source>
        <dbReference type="EMBL" id="CAD1817227.1"/>
    </source>
</evidence>
<protein>
    <recommendedName>
        <fullName evidence="2">DUF630 domain-containing protein</fullName>
    </recommendedName>
</protein>
<reference evidence="3" key="1">
    <citation type="submission" date="2020-07" db="EMBL/GenBank/DDBJ databases">
        <authorList>
            <person name="Lin J."/>
        </authorList>
    </citation>
    <scope>NUCLEOTIDE SEQUENCE</scope>
</reference>
<proteinExistence type="predicted"/>
<dbReference type="Pfam" id="PF04783">
    <property type="entry name" value="DUF630"/>
    <property type="match status" value="1"/>
</dbReference>
<evidence type="ECO:0000256" key="1">
    <source>
        <dbReference type="SAM" id="MobiDB-lite"/>
    </source>
</evidence>
<dbReference type="AlphaFoldDB" id="A0A6V7NFD7"/>
<feature type="domain" description="DUF630" evidence="2">
    <location>
        <begin position="1"/>
        <end position="59"/>
    </location>
</feature>
<feature type="region of interest" description="Disordered" evidence="1">
    <location>
        <begin position="56"/>
        <end position="99"/>
    </location>
</feature>
<sequence length="99" mass="10907">MGCAQSRKENEEAVARCKEPRQWMRSAVSACSAFAASHFAYTVALKNTGASLSNFVHHHHHQQQDHSLAPILEQDAPSPALPRLHLRTGRGRRRGRGAG</sequence>
<gene>
    <name evidence="3" type="ORF">CB5_LOCUS438</name>
</gene>
<dbReference type="PANTHER" id="PTHR21450">
    <property type="entry name" value="PROTEIN ALTERED PHOSPHATE STARVATION RESPONSE 1"/>
    <property type="match status" value="1"/>
</dbReference>
<evidence type="ECO:0000259" key="2">
    <source>
        <dbReference type="Pfam" id="PF04783"/>
    </source>
</evidence>
<dbReference type="EMBL" id="LR862129">
    <property type="protein sequence ID" value="CAD1817227.1"/>
    <property type="molecule type" value="Genomic_DNA"/>
</dbReference>
<accession>A0A6V7NFD7</accession>
<dbReference type="PANTHER" id="PTHR21450:SF7">
    <property type="entry name" value="DNA LIGASE (DUF630 AND DUF632)"/>
    <property type="match status" value="1"/>
</dbReference>
<organism evidence="3">
    <name type="scientific">Ananas comosus var. bracteatus</name>
    <name type="common">red pineapple</name>
    <dbReference type="NCBI Taxonomy" id="296719"/>
    <lineage>
        <taxon>Eukaryota</taxon>
        <taxon>Viridiplantae</taxon>
        <taxon>Streptophyta</taxon>
        <taxon>Embryophyta</taxon>
        <taxon>Tracheophyta</taxon>
        <taxon>Spermatophyta</taxon>
        <taxon>Magnoliopsida</taxon>
        <taxon>Liliopsida</taxon>
        <taxon>Poales</taxon>
        <taxon>Bromeliaceae</taxon>
        <taxon>Bromelioideae</taxon>
        <taxon>Ananas</taxon>
    </lineage>
</organism>
<dbReference type="InterPro" id="IPR006868">
    <property type="entry name" value="DUF630"/>
</dbReference>